<reference evidence="2 3" key="1">
    <citation type="submission" date="2020-03" db="EMBL/GenBank/DDBJ databases">
        <title>Genomic Encyclopedia of Type Strains, Phase IV (KMG-IV): sequencing the most valuable type-strain genomes for metagenomic binning, comparative biology and taxonomic classification.</title>
        <authorList>
            <person name="Goeker M."/>
        </authorList>
    </citation>
    <scope>NUCLEOTIDE SEQUENCE [LARGE SCALE GENOMIC DNA]</scope>
    <source>
        <strain evidence="2 3">DSM 19867</strain>
    </source>
</reference>
<organism evidence="2 3">
    <name type="scientific">Rhizomicrobium palustre</name>
    <dbReference type="NCBI Taxonomy" id="189966"/>
    <lineage>
        <taxon>Bacteria</taxon>
        <taxon>Pseudomonadati</taxon>
        <taxon>Pseudomonadota</taxon>
        <taxon>Alphaproteobacteria</taxon>
        <taxon>Micropepsales</taxon>
        <taxon>Micropepsaceae</taxon>
        <taxon>Rhizomicrobium</taxon>
    </lineage>
</organism>
<protein>
    <submittedName>
        <fullName evidence="2">Uncharacterized protein</fullName>
    </submittedName>
</protein>
<evidence type="ECO:0000313" key="3">
    <source>
        <dbReference type="Proteomes" id="UP000570514"/>
    </source>
</evidence>
<dbReference type="AlphaFoldDB" id="A0A846N0P1"/>
<evidence type="ECO:0000256" key="1">
    <source>
        <dbReference type="SAM" id="SignalP"/>
    </source>
</evidence>
<gene>
    <name evidence="2" type="ORF">FHS83_002786</name>
</gene>
<feature type="signal peptide" evidence="1">
    <location>
        <begin position="1"/>
        <end position="22"/>
    </location>
</feature>
<dbReference type="Proteomes" id="UP000570514">
    <property type="component" value="Unassembled WGS sequence"/>
</dbReference>
<dbReference type="EMBL" id="JAASRM010000001">
    <property type="protein sequence ID" value="NIK89468.1"/>
    <property type="molecule type" value="Genomic_DNA"/>
</dbReference>
<accession>A0A846N0P1</accession>
<dbReference type="RefSeq" id="WP_167083553.1">
    <property type="nucleotide sequence ID" value="NZ_BAAADC010000001.1"/>
</dbReference>
<evidence type="ECO:0000313" key="2">
    <source>
        <dbReference type="EMBL" id="NIK89468.1"/>
    </source>
</evidence>
<name>A0A846N0P1_9PROT</name>
<keyword evidence="3" id="KW-1185">Reference proteome</keyword>
<keyword evidence="1" id="KW-0732">Signal</keyword>
<comment type="caution">
    <text evidence="2">The sequence shown here is derived from an EMBL/GenBank/DDBJ whole genome shotgun (WGS) entry which is preliminary data.</text>
</comment>
<proteinExistence type="predicted"/>
<feature type="chain" id="PRO_5032623072" evidence="1">
    <location>
        <begin position="23"/>
        <end position="77"/>
    </location>
</feature>
<sequence length="77" mass="7720">MKQRNAALGALLALVLIAGSEADTGKAAPSYGVVLATAVAAEICGGSWRDGGAAVTRNCLTRAFDLAGEGLALARQF</sequence>